<protein>
    <submittedName>
        <fullName evidence="2">Uncharacterized protein</fullName>
    </submittedName>
</protein>
<evidence type="ECO:0000313" key="2">
    <source>
        <dbReference type="EMBL" id="CAI3978330.1"/>
    </source>
</evidence>
<reference evidence="3 4" key="2">
    <citation type="submission" date="2024-05" db="EMBL/GenBank/DDBJ databases">
        <authorList>
            <person name="Chen Y."/>
            <person name="Shah S."/>
            <person name="Dougan E. K."/>
            <person name="Thang M."/>
            <person name="Chan C."/>
        </authorList>
    </citation>
    <scope>NUCLEOTIDE SEQUENCE [LARGE SCALE GENOMIC DNA]</scope>
</reference>
<evidence type="ECO:0000313" key="4">
    <source>
        <dbReference type="Proteomes" id="UP001152797"/>
    </source>
</evidence>
<dbReference type="EMBL" id="CAMXCT010000402">
    <property type="protein sequence ID" value="CAI3978330.1"/>
    <property type="molecule type" value="Genomic_DNA"/>
</dbReference>
<comment type="caution">
    <text evidence="2">The sequence shown here is derived from an EMBL/GenBank/DDBJ whole genome shotgun (WGS) entry which is preliminary data.</text>
</comment>
<feature type="transmembrane region" description="Helical" evidence="1">
    <location>
        <begin position="118"/>
        <end position="139"/>
    </location>
</feature>
<dbReference type="EMBL" id="CAMXCT020000402">
    <property type="protein sequence ID" value="CAL1131705.1"/>
    <property type="molecule type" value="Genomic_DNA"/>
</dbReference>
<sequence length="675" mass="74382">MVEAAAEPILVVEDPVARAEFDAAIRRLEKRMEQLEMQLRPVPVPETSLPDTTVLGNSQPHALRICEAIVGDEGEVSDAPGEDAELPEQTSDQIQFGESVWSLPLVLDFRRFPLWDSIFAMLLFIVNLGMQAMFSSILLSDNFADAGVQVEEERENARRWRVSIAHDWRYMDLSETSLVTRVCQSDGALILSTPQAELIDQINSFLGLGPGDFEPGFLQPGIFLCSICILHWGLCVYKEFRSVWLALEAVIMIPRASQSTIIENRLSSLSTPRLVIVLMSFVLRIAIASIMLVAGVNWLGRTTSITELMLNAVALNGIMDVDELLFAGFIPVSVRQSVRRLEPVKMKYSRSRSQCESFGLCLLLGATILVPYLLYLEPLTAGMVSIKWEMCGGNQTFVVANNPEVQQIIGYKTQEARNDQEPTLSEIAVDRHKFQEGGPPEYIFFSASRTLFSADIDEDMGGASARVPSCIETEMLSPGAPGYGDPIFSPILHARMRSALVSLGQPPGTSCEGVAHLCSRPDARLLRLLCGDTCGCTDPFSSPWHKVPSQGCSNGCNIRTENILATQPCEDQPRGDVWKEFRDGYTAALSEFYGTNVSEVVIWPMASDILRQLEVTGCSGLGVPELQVEMISQTPWCQGHDRLFRPLAWLCPRSCGCVEHPSSHCPVNCKANASG</sequence>
<evidence type="ECO:0000313" key="3">
    <source>
        <dbReference type="EMBL" id="CAL4765642.1"/>
    </source>
</evidence>
<organism evidence="2">
    <name type="scientific">Cladocopium goreaui</name>
    <dbReference type="NCBI Taxonomy" id="2562237"/>
    <lineage>
        <taxon>Eukaryota</taxon>
        <taxon>Sar</taxon>
        <taxon>Alveolata</taxon>
        <taxon>Dinophyceae</taxon>
        <taxon>Suessiales</taxon>
        <taxon>Symbiodiniaceae</taxon>
        <taxon>Cladocopium</taxon>
    </lineage>
</organism>
<feature type="transmembrane region" description="Helical" evidence="1">
    <location>
        <begin position="308"/>
        <end position="334"/>
    </location>
</feature>
<evidence type="ECO:0000256" key="1">
    <source>
        <dbReference type="SAM" id="Phobius"/>
    </source>
</evidence>
<dbReference type="AlphaFoldDB" id="A0A9P1BS72"/>
<feature type="transmembrane region" description="Helical" evidence="1">
    <location>
        <begin position="355"/>
        <end position="375"/>
    </location>
</feature>
<accession>A0A9P1BS72</accession>
<keyword evidence="1" id="KW-0812">Transmembrane</keyword>
<gene>
    <name evidence="2" type="ORF">C1SCF055_LOCUS6389</name>
</gene>
<keyword evidence="1" id="KW-1133">Transmembrane helix</keyword>
<keyword evidence="4" id="KW-1185">Reference proteome</keyword>
<reference evidence="2" key="1">
    <citation type="submission" date="2022-10" db="EMBL/GenBank/DDBJ databases">
        <authorList>
            <person name="Chen Y."/>
            <person name="Dougan E. K."/>
            <person name="Chan C."/>
            <person name="Rhodes N."/>
            <person name="Thang M."/>
        </authorList>
    </citation>
    <scope>NUCLEOTIDE SEQUENCE</scope>
</reference>
<feature type="transmembrane region" description="Helical" evidence="1">
    <location>
        <begin position="274"/>
        <end position="296"/>
    </location>
</feature>
<dbReference type="Proteomes" id="UP001152797">
    <property type="component" value="Unassembled WGS sequence"/>
</dbReference>
<keyword evidence="1" id="KW-0472">Membrane</keyword>
<proteinExistence type="predicted"/>
<dbReference type="EMBL" id="CAMXCT030000402">
    <property type="protein sequence ID" value="CAL4765642.1"/>
    <property type="molecule type" value="Genomic_DNA"/>
</dbReference>
<name>A0A9P1BS72_9DINO</name>